<dbReference type="InterPro" id="IPR026055">
    <property type="entry name" value="FAR"/>
</dbReference>
<evidence type="ECO:0000259" key="2">
    <source>
        <dbReference type="Pfam" id="PF07993"/>
    </source>
</evidence>
<dbReference type="InterPro" id="IPR036291">
    <property type="entry name" value="NAD(P)-bd_dom_sf"/>
</dbReference>
<feature type="compositionally biased region" description="Basic residues" evidence="1">
    <location>
        <begin position="24"/>
        <end position="37"/>
    </location>
</feature>
<gene>
    <name evidence="3" type="ordered locus">sce0852</name>
</gene>
<evidence type="ECO:0000313" key="3">
    <source>
        <dbReference type="EMBL" id="CAN91009.1"/>
    </source>
</evidence>
<dbReference type="KEGG" id="scl:sce0852"/>
<dbReference type="AlphaFoldDB" id="A9ETH6"/>
<keyword evidence="4" id="KW-1185">Reference proteome</keyword>
<dbReference type="GO" id="GO:0080019">
    <property type="term" value="F:alcohol-forming very long-chain fatty acyl-CoA reductase activity"/>
    <property type="evidence" value="ECO:0007669"/>
    <property type="project" value="InterPro"/>
</dbReference>
<feature type="compositionally biased region" description="Acidic residues" evidence="1">
    <location>
        <begin position="418"/>
        <end position="431"/>
    </location>
</feature>
<feature type="region of interest" description="Disordered" evidence="1">
    <location>
        <begin position="1"/>
        <end position="51"/>
    </location>
</feature>
<feature type="region of interest" description="Disordered" evidence="1">
    <location>
        <begin position="411"/>
        <end position="431"/>
    </location>
</feature>
<protein>
    <submittedName>
        <fullName evidence="3">Oxidoreductase</fullName>
        <ecNumber evidence="3">1.1.-.-</ecNumber>
    </submittedName>
</protein>
<reference evidence="3 4" key="1">
    <citation type="journal article" date="2007" name="Nat. Biotechnol.">
        <title>Complete genome sequence of the myxobacterium Sorangium cellulosum.</title>
        <authorList>
            <person name="Schneiker S."/>
            <person name="Perlova O."/>
            <person name="Kaiser O."/>
            <person name="Gerth K."/>
            <person name="Alici A."/>
            <person name="Altmeyer M.O."/>
            <person name="Bartels D."/>
            <person name="Bekel T."/>
            <person name="Beyer S."/>
            <person name="Bode E."/>
            <person name="Bode H.B."/>
            <person name="Bolten C.J."/>
            <person name="Choudhuri J.V."/>
            <person name="Doss S."/>
            <person name="Elnakady Y.A."/>
            <person name="Frank B."/>
            <person name="Gaigalat L."/>
            <person name="Goesmann A."/>
            <person name="Groeger C."/>
            <person name="Gross F."/>
            <person name="Jelsbak L."/>
            <person name="Jelsbak L."/>
            <person name="Kalinowski J."/>
            <person name="Kegler C."/>
            <person name="Knauber T."/>
            <person name="Konietzny S."/>
            <person name="Kopp M."/>
            <person name="Krause L."/>
            <person name="Krug D."/>
            <person name="Linke B."/>
            <person name="Mahmud T."/>
            <person name="Martinez-Arias R."/>
            <person name="McHardy A.C."/>
            <person name="Merai M."/>
            <person name="Meyer F."/>
            <person name="Mormann S."/>
            <person name="Munoz-Dorado J."/>
            <person name="Perez J."/>
            <person name="Pradella S."/>
            <person name="Rachid S."/>
            <person name="Raddatz G."/>
            <person name="Rosenau F."/>
            <person name="Rueckert C."/>
            <person name="Sasse F."/>
            <person name="Scharfe M."/>
            <person name="Schuster S.C."/>
            <person name="Suen G."/>
            <person name="Treuner-Lange A."/>
            <person name="Velicer G.J."/>
            <person name="Vorholter F.-J."/>
            <person name="Weissman K.J."/>
            <person name="Welch R.D."/>
            <person name="Wenzel S.C."/>
            <person name="Whitworth D.E."/>
            <person name="Wilhelm S."/>
            <person name="Wittmann C."/>
            <person name="Bloecker H."/>
            <person name="Puehler A."/>
            <person name="Mueller R."/>
        </authorList>
    </citation>
    <scope>NUCLEOTIDE SEQUENCE [LARGE SCALE GENOMIC DNA]</scope>
    <source>
        <strain evidence="4">So ce56</strain>
    </source>
</reference>
<dbReference type="STRING" id="448385.sce0852"/>
<dbReference type="Proteomes" id="UP000002139">
    <property type="component" value="Chromosome"/>
</dbReference>
<dbReference type="PANTHER" id="PTHR11011">
    <property type="entry name" value="MALE STERILITY PROTEIN 2-RELATED"/>
    <property type="match status" value="1"/>
</dbReference>
<dbReference type="BioCyc" id="SCEL448385:SCE_RS04465-MONOMER"/>
<name>A9ETH6_SORC5</name>
<dbReference type="SUPFAM" id="SSF51735">
    <property type="entry name" value="NAD(P)-binding Rossmann-fold domains"/>
    <property type="match status" value="1"/>
</dbReference>
<sequence>MAKAPGCSRGCTPRPDSGAQRGSCPHHPRAGPRRPQRKAAEQAHRCGKLQPMPRPGYDSVVLITGFPKFIARKMLQHILASEPRTLVVAVVLAKSSAQASAERDALTAADRERLVLLEGDVAAMDLGLSGAEFRQLAREVDRIHHLAHVGHAGADPRTAHAVNVVGTAEVIELARACTSLQCLVHQSTAFVAGDRTGMVYEDDLEAGQAFRNPVEETRMRAEVLVRRAMRHVPAAVVRPTTVVGDATTGEIDRLDGLYLLVLLIMAAPADMAIPMPGRGDVPLNIVPIDHVVRATHAIGLSRLAPGRTLHVTDPHPLSARRVFDLIARASGRRAARGHIPSNLAKALLRTPGIERFVRSPRAFVEQLMTPVRYDARNADLVLSAAGIACPPFESYVDVLVGAVQERVRERRERQEIDIGADAEPDIEDPLS</sequence>
<dbReference type="Gene3D" id="3.40.50.720">
    <property type="entry name" value="NAD(P)-binding Rossmann-like Domain"/>
    <property type="match status" value="1"/>
</dbReference>
<dbReference type="Pfam" id="PF07993">
    <property type="entry name" value="NAD_binding_4"/>
    <property type="match status" value="1"/>
</dbReference>
<dbReference type="EC" id="1.1.-.-" evidence="3"/>
<feature type="domain" description="Thioester reductase (TE)" evidence="2">
    <location>
        <begin position="63"/>
        <end position="294"/>
    </location>
</feature>
<evidence type="ECO:0000313" key="4">
    <source>
        <dbReference type="Proteomes" id="UP000002139"/>
    </source>
</evidence>
<keyword evidence="3" id="KW-0560">Oxidoreductase</keyword>
<dbReference type="HOGENOM" id="CLU_042504_2_0_7"/>
<dbReference type="EMBL" id="AM746676">
    <property type="protein sequence ID" value="CAN91009.1"/>
    <property type="molecule type" value="Genomic_DNA"/>
</dbReference>
<evidence type="ECO:0000256" key="1">
    <source>
        <dbReference type="SAM" id="MobiDB-lite"/>
    </source>
</evidence>
<accession>A9ETH6</accession>
<proteinExistence type="predicted"/>
<organism evidence="3 4">
    <name type="scientific">Sorangium cellulosum (strain So ce56)</name>
    <name type="common">Polyangium cellulosum (strain So ce56)</name>
    <dbReference type="NCBI Taxonomy" id="448385"/>
    <lineage>
        <taxon>Bacteria</taxon>
        <taxon>Pseudomonadati</taxon>
        <taxon>Myxococcota</taxon>
        <taxon>Polyangia</taxon>
        <taxon>Polyangiales</taxon>
        <taxon>Polyangiaceae</taxon>
        <taxon>Sorangium</taxon>
    </lineage>
</organism>
<dbReference type="eggNOG" id="COG3320">
    <property type="taxonomic scope" value="Bacteria"/>
</dbReference>
<dbReference type="InterPro" id="IPR013120">
    <property type="entry name" value="FAR_NAD-bd"/>
</dbReference>